<gene>
    <name evidence="1" type="ORF">MLD38_034560</name>
</gene>
<keyword evidence="2" id="KW-1185">Reference proteome</keyword>
<organism evidence="1 2">
    <name type="scientific">Melastoma candidum</name>
    <dbReference type="NCBI Taxonomy" id="119954"/>
    <lineage>
        <taxon>Eukaryota</taxon>
        <taxon>Viridiplantae</taxon>
        <taxon>Streptophyta</taxon>
        <taxon>Embryophyta</taxon>
        <taxon>Tracheophyta</taxon>
        <taxon>Spermatophyta</taxon>
        <taxon>Magnoliopsida</taxon>
        <taxon>eudicotyledons</taxon>
        <taxon>Gunneridae</taxon>
        <taxon>Pentapetalae</taxon>
        <taxon>rosids</taxon>
        <taxon>malvids</taxon>
        <taxon>Myrtales</taxon>
        <taxon>Melastomataceae</taxon>
        <taxon>Melastomatoideae</taxon>
        <taxon>Melastomateae</taxon>
        <taxon>Melastoma</taxon>
    </lineage>
</organism>
<dbReference type="EMBL" id="CM042889">
    <property type="protein sequence ID" value="KAI4321139.1"/>
    <property type="molecule type" value="Genomic_DNA"/>
</dbReference>
<name>A0ACB9MCL5_9MYRT</name>
<reference evidence="2" key="1">
    <citation type="journal article" date="2023" name="Front. Plant Sci.">
        <title>Chromosomal-level genome assembly of Melastoma candidum provides insights into trichome evolution.</title>
        <authorList>
            <person name="Zhong Y."/>
            <person name="Wu W."/>
            <person name="Sun C."/>
            <person name="Zou P."/>
            <person name="Liu Y."/>
            <person name="Dai S."/>
            <person name="Zhou R."/>
        </authorList>
    </citation>
    <scope>NUCLEOTIDE SEQUENCE [LARGE SCALE GENOMIC DNA]</scope>
</reference>
<proteinExistence type="predicted"/>
<comment type="caution">
    <text evidence="1">The sequence shown here is derived from an EMBL/GenBank/DDBJ whole genome shotgun (WGS) entry which is preliminary data.</text>
</comment>
<accession>A0ACB9MCL5</accession>
<protein>
    <submittedName>
        <fullName evidence="1">Uncharacterized protein</fullName>
    </submittedName>
</protein>
<sequence length="403" mass="43552">MDSGNSSSMRSSSGGDDDVDSKVESSVSMTMHMPMPLFLDHHALSLPNYYNLNNSFLPSSLMYDPDYLPHGPYSSQTQQQPQQDLVLSGHLHLDSSRPGPSCTGRQGGLPVCSSLSPRQTVSVPQGLAQEQRYPPSSTSVTTTKEPKKAARNPRKRTRASRKAPTTVLATDTTNFRVMVQEFTGFPAPPFSGSGKLDLFGSGSIFRSSNHGQDPLSQLFPLRPSAQKFQQPPLMGNSTDATPNADSSCIINNALMSNITSSIAEMATTAKTNNAPANTASPLNLPKHPSGVHQNTLTLPDSDILDAFPLLTHNQNPLNTPGSLRLFEANSNAYFQDLLSSKWDDGLQARGIGTAGTQDGHDHPRPSSNEVYGHGTRRVKMNPSHNNDKGLENRAVENWFGPSD</sequence>
<evidence type="ECO:0000313" key="1">
    <source>
        <dbReference type="EMBL" id="KAI4321139.1"/>
    </source>
</evidence>
<evidence type="ECO:0000313" key="2">
    <source>
        <dbReference type="Proteomes" id="UP001057402"/>
    </source>
</evidence>
<dbReference type="Proteomes" id="UP001057402">
    <property type="component" value="Chromosome 10"/>
</dbReference>